<keyword evidence="3" id="KW-1185">Reference proteome</keyword>
<dbReference type="AlphaFoldDB" id="A0A916R1I8"/>
<evidence type="ECO:0000313" key="2">
    <source>
        <dbReference type="EMBL" id="GGA26841.1"/>
    </source>
</evidence>
<dbReference type="InterPro" id="IPR038454">
    <property type="entry name" value="DnaA_N_sf"/>
</dbReference>
<protein>
    <recommendedName>
        <fullName evidence="1">DnaA N-terminal domain-containing protein</fullName>
    </recommendedName>
</protein>
<gene>
    <name evidence="2" type="ORF">GCM10011498_29780</name>
</gene>
<evidence type="ECO:0000313" key="3">
    <source>
        <dbReference type="Proteomes" id="UP000628017"/>
    </source>
</evidence>
<comment type="caution">
    <text evidence="2">The sequence shown here is derived from an EMBL/GenBank/DDBJ whole genome shotgun (WGS) entry which is preliminary data.</text>
</comment>
<reference evidence="2" key="2">
    <citation type="submission" date="2020-09" db="EMBL/GenBank/DDBJ databases">
        <authorList>
            <person name="Sun Q."/>
            <person name="Zhou Y."/>
        </authorList>
    </citation>
    <scope>NUCLEOTIDE SEQUENCE</scope>
    <source>
        <strain evidence="2">CGMCC 1.15880</strain>
    </source>
</reference>
<dbReference type="RefSeq" id="WP_188677044.1">
    <property type="nucleotide sequence ID" value="NZ_BMKA01000004.1"/>
</dbReference>
<feature type="domain" description="DnaA N-terminal" evidence="1">
    <location>
        <begin position="161"/>
        <end position="220"/>
    </location>
</feature>
<sequence length="233" mass="26354">MEPKRLTGPEAGALKYDILTALTLIGLNGTATQQMTVLRLTALVTARYNWRANELSVGQRDMARMWAVNERTVKREIKRLLDCNILTCKRQGVRGRVGAYVLNLAAIAKLSADQWETIGPDFSERMAGYFPHRTENVVKIDFGTATVPSSEPDSRTEGEGTWRAVQRTLQAKDEAIFKNWYSRLSLKACKDRKAEVLAPSRFVANYIQTHLFNELHHALEQEYGVLDEIKITV</sequence>
<dbReference type="EMBL" id="BMKA01000004">
    <property type="protein sequence ID" value="GGA26841.1"/>
    <property type="molecule type" value="Genomic_DNA"/>
</dbReference>
<organism evidence="2 3">
    <name type="scientific">Neptunicoccus cionae</name>
    <dbReference type="NCBI Taxonomy" id="2035344"/>
    <lineage>
        <taxon>Bacteria</taxon>
        <taxon>Pseudomonadati</taxon>
        <taxon>Pseudomonadota</taxon>
        <taxon>Alphaproteobacteria</taxon>
        <taxon>Rhodobacterales</taxon>
        <taxon>Paracoccaceae</taxon>
        <taxon>Neptunicoccus</taxon>
    </lineage>
</organism>
<name>A0A916R1I8_9RHOB</name>
<dbReference type="Proteomes" id="UP000628017">
    <property type="component" value="Unassembled WGS sequence"/>
</dbReference>
<accession>A0A916R1I8</accession>
<reference evidence="2" key="1">
    <citation type="journal article" date="2014" name="Int. J. Syst. Evol. Microbiol.">
        <title>Complete genome sequence of Corynebacterium casei LMG S-19264T (=DSM 44701T), isolated from a smear-ripened cheese.</title>
        <authorList>
            <consortium name="US DOE Joint Genome Institute (JGI-PGF)"/>
            <person name="Walter F."/>
            <person name="Albersmeier A."/>
            <person name="Kalinowski J."/>
            <person name="Ruckert C."/>
        </authorList>
    </citation>
    <scope>NUCLEOTIDE SEQUENCE</scope>
    <source>
        <strain evidence="2">CGMCC 1.15880</strain>
    </source>
</reference>
<proteinExistence type="predicted"/>
<evidence type="ECO:0000259" key="1">
    <source>
        <dbReference type="Pfam" id="PF11638"/>
    </source>
</evidence>
<dbReference type="Pfam" id="PF11638">
    <property type="entry name" value="DnaA_N"/>
    <property type="match status" value="1"/>
</dbReference>
<dbReference type="InterPro" id="IPR024633">
    <property type="entry name" value="DnaA_N_dom"/>
</dbReference>
<dbReference type="Gene3D" id="3.30.300.180">
    <property type="match status" value="1"/>
</dbReference>